<dbReference type="GO" id="GO:0005829">
    <property type="term" value="C:cytosol"/>
    <property type="evidence" value="ECO:0007669"/>
    <property type="project" value="TreeGrafter"/>
</dbReference>
<proteinExistence type="inferred from homology"/>
<evidence type="ECO:0000313" key="15">
    <source>
        <dbReference type="EMBL" id="VFQ42753.1"/>
    </source>
</evidence>
<dbReference type="EMBL" id="CAADHO010000001">
    <property type="protein sequence ID" value="VFQ42753.1"/>
    <property type="molecule type" value="Genomic_DNA"/>
</dbReference>
<dbReference type="SUPFAM" id="SSF56042">
    <property type="entry name" value="PurM C-terminal domain-like"/>
    <property type="match status" value="1"/>
</dbReference>
<evidence type="ECO:0000256" key="9">
    <source>
        <dbReference type="ARBA" id="ARBA00032931"/>
    </source>
</evidence>
<dbReference type="EC" id="6.3.3.1" evidence="3 12"/>
<evidence type="ECO:0000256" key="4">
    <source>
        <dbReference type="ARBA" id="ARBA00020367"/>
    </source>
</evidence>
<dbReference type="NCBIfam" id="TIGR00878">
    <property type="entry name" value="purM"/>
    <property type="match status" value="1"/>
</dbReference>
<keyword evidence="12" id="KW-0658">Purine biosynthesis</keyword>
<keyword evidence="12" id="KW-0963">Cytoplasm</keyword>
<comment type="pathway">
    <text evidence="1 12">Purine metabolism; IMP biosynthesis via de novo pathway; 5-amino-1-(5-phospho-D-ribosyl)imidazole from N(2)-formyl-N(1)-(5-phospho-D-ribosyl)glycinamide: step 2/2.</text>
</comment>
<evidence type="ECO:0000259" key="14">
    <source>
        <dbReference type="Pfam" id="PF02769"/>
    </source>
</evidence>
<dbReference type="PANTHER" id="PTHR10520">
    <property type="entry name" value="TRIFUNCTIONAL PURINE BIOSYNTHETIC PROTEIN ADENOSINE-3-RELATED"/>
    <property type="match status" value="1"/>
</dbReference>
<comment type="subcellular location">
    <subcellularLocation>
        <location evidence="12">Cytoplasm</location>
    </subcellularLocation>
</comment>
<dbReference type="InterPro" id="IPR004733">
    <property type="entry name" value="PurM_cligase"/>
</dbReference>
<dbReference type="Gene3D" id="3.90.650.10">
    <property type="entry name" value="PurM-like C-terminal domain"/>
    <property type="match status" value="1"/>
</dbReference>
<evidence type="ECO:0000256" key="3">
    <source>
        <dbReference type="ARBA" id="ARBA00013047"/>
    </source>
</evidence>
<evidence type="ECO:0000259" key="13">
    <source>
        <dbReference type="Pfam" id="PF00586"/>
    </source>
</evidence>
<name>A0A4U8YNG6_9BACT</name>
<comment type="catalytic activity">
    <reaction evidence="11 12">
        <text>2-formamido-N(1)-(5-O-phospho-beta-D-ribosyl)acetamidine + ATP = 5-amino-1-(5-phospho-beta-D-ribosyl)imidazole + ADP + phosphate + H(+)</text>
        <dbReference type="Rhea" id="RHEA:23032"/>
        <dbReference type="ChEBI" id="CHEBI:15378"/>
        <dbReference type="ChEBI" id="CHEBI:30616"/>
        <dbReference type="ChEBI" id="CHEBI:43474"/>
        <dbReference type="ChEBI" id="CHEBI:137981"/>
        <dbReference type="ChEBI" id="CHEBI:147287"/>
        <dbReference type="ChEBI" id="CHEBI:456216"/>
        <dbReference type="EC" id="6.3.3.1"/>
    </reaction>
</comment>
<dbReference type="CDD" id="cd02196">
    <property type="entry name" value="PurM"/>
    <property type="match status" value="1"/>
</dbReference>
<evidence type="ECO:0000256" key="8">
    <source>
        <dbReference type="ARBA" id="ARBA00031908"/>
    </source>
</evidence>
<evidence type="ECO:0000256" key="5">
    <source>
        <dbReference type="ARBA" id="ARBA00022598"/>
    </source>
</evidence>
<dbReference type="Pfam" id="PF00586">
    <property type="entry name" value="AIRS"/>
    <property type="match status" value="1"/>
</dbReference>
<dbReference type="GO" id="GO:0004641">
    <property type="term" value="F:phosphoribosylformylglycinamidine cyclo-ligase activity"/>
    <property type="evidence" value="ECO:0007669"/>
    <property type="project" value="UniProtKB-UniRule"/>
</dbReference>
<protein>
    <recommendedName>
        <fullName evidence="4 12">Phosphoribosylformylglycinamidine cyclo-ligase</fullName>
        <ecNumber evidence="3 12">6.3.3.1</ecNumber>
    </recommendedName>
    <alternativeName>
        <fullName evidence="9 12">AIR synthase</fullName>
    </alternativeName>
    <alternativeName>
        <fullName evidence="10 12">AIRS</fullName>
    </alternativeName>
    <alternativeName>
        <fullName evidence="8 12">Phosphoribosyl-aminoimidazole synthetase</fullName>
    </alternativeName>
</protein>
<dbReference type="GO" id="GO:0046084">
    <property type="term" value="P:adenine biosynthetic process"/>
    <property type="evidence" value="ECO:0007669"/>
    <property type="project" value="TreeGrafter"/>
</dbReference>
<keyword evidence="6 12" id="KW-0547">Nucleotide-binding</keyword>
<dbReference type="AlphaFoldDB" id="A0A4U8YNG6"/>
<evidence type="ECO:0000256" key="1">
    <source>
        <dbReference type="ARBA" id="ARBA00004686"/>
    </source>
</evidence>
<dbReference type="SUPFAM" id="SSF55326">
    <property type="entry name" value="PurM N-terminal domain-like"/>
    <property type="match status" value="1"/>
</dbReference>
<evidence type="ECO:0000256" key="11">
    <source>
        <dbReference type="ARBA" id="ARBA00049057"/>
    </source>
</evidence>
<dbReference type="HAMAP" id="MF_00741">
    <property type="entry name" value="AIRS"/>
    <property type="match status" value="1"/>
</dbReference>
<sequence>MSEKTKLTYADAGVDIEEGAAAVEKMKAYVQETFTKGVLGGLGGFGGLFELDLEGYKKPVLVSGTDGVGTKLKIAFLTDVHDSAGIDLVAMCVNDILVQGAKPLFFLDYIATGRISSDKVADIVKGIAEGCKQSGASLIGGETAEMPGFYTDDEYDIAGFTVGIVEKEKIIDGSKIKEGDVLIGLPSSGIHSNGYSLVRKLFFDVLEMKVSDQVDELGMTLGEALIAPTKIYVKEILEILANHPVNGMVHVTGGGFTENIPRVLPEGLGADITMGSWEMHPLFPLI</sequence>
<feature type="domain" description="PurM-like C-terminal" evidence="14">
    <location>
        <begin position="177"/>
        <end position="275"/>
    </location>
</feature>
<evidence type="ECO:0000313" key="16">
    <source>
        <dbReference type="Proteomes" id="UP000507962"/>
    </source>
</evidence>
<dbReference type="PANTHER" id="PTHR10520:SF12">
    <property type="entry name" value="TRIFUNCTIONAL PURINE BIOSYNTHETIC PROTEIN ADENOSINE-3"/>
    <property type="match status" value="1"/>
</dbReference>
<dbReference type="GO" id="GO:0006189">
    <property type="term" value="P:'de novo' IMP biosynthetic process"/>
    <property type="evidence" value="ECO:0007669"/>
    <property type="project" value="UniProtKB-UniRule"/>
</dbReference>
<evidence type="ECO:0000256" key="7">
    <source>
        <dbReference type="ARBA" id="ARBA00022840"/>
    </source>
</evidence>
<keyword evidence="5 12" id="KW-0436">Ligase</keyword>
<dbReference type="UniPathway" id="UPA00074">
    <property type="reaction ID" value="UER00129"/>
</dbReference>
<evidence type="ECO:0000256" key="2">
    <source>
        <dbReference type="ARBA" id="ARBA00010280"/>
    </source>
</evidence>
<keyword evidence="16" id="KW-1185">Reference proteome</keyword>
<accession>A0A4U8YNG6</accession>
<dbReference type="GO" id="GO:0004637">
    <property type="term" value="F:phosphoribosylamine-glycine ligase activity"/>
    <property type="evidence" value="ECO:0007669"/>
    <property type="project" value="TreeGrafter"/>
</dbReference>
<dbReference type="InterPro" id="IPR010918">
    <property type="entry name" value="PurM-like_C_dom"/>
</dbReference>
<evidence type="ECO:0000256" key="12">
    <source>
        <dbReference type="HAMAP-Rule" id="MF_00741"/>
    </source>
</evidence>
<evidence type="ECO:0000256" key="6">
    <source>
        <dbReference type="ARBA" id="ARBA00022741"/>
    </source>
</evidence>
<dbReference type="FunFam" id="3.30.1330.10:FF:000001">
    <property type="entry name" value="Phosphoribosylformylglycinamidine cyclo-ligase"/>
    <property type="match status" value="1"/>
</dbReference>
<dbReference type="Proteomes" id="UP000507962">
    <property type="component" value="Unassembled WGS sequence"/>
</dbReference>
<reference evidence="15 16" key="1">
    <citation type="submission" date="2019-03" db="EMBL/GenBank/DDBJ databases">
        <authorList>
            <person name="Nijsse B."/>
        </authorList>
    </citation>
    <scope>NUCLEOTIDE SEQUENCE [LARGE SCALE GENOMIC DNA]</scope>
    <source>
        <strain evidence="15">Desulfoluna butyratoxydans MSL71</strain>
    </source>
</reference>
<dbReference type="GO" id="GO:0005524">
    <property type="term" value="F:ATP binding"/>
    <property type="evidence" value="ECO:0007669"/>
    <property type="project" value="UniProtKB-KW"/>
</dbReference>
<dbReference type="InterPro" id="IPR036676">
    <property type="entry name" value="PurM-like_C_sf"/>
</dbReference>
<dbReference type="Pfam" id="PF02769">
    <property type="entry name" value="AIRS_C"/>
    <property type="match status" value="1"/>
</dbReference>
<keyword evidence="7 12" id="KW-0067">ATP-binding</keyword>
<dbReference type="InterPro" id="IPR036921">
    <property type="entry name" value="PurM-like_N_sf"/>
</dbReference>
<dbReference type="InterPro" id="IPR016188">
    <property type="entry name" value="PurM-like_N"/>
</dbReference>
<evidence type="ECO:0000256" key="10">
    <source>
        <dbReference type="ARBA" id="ARBA00033093"/>
    </source>
</evidence>
<feature type="domain" description="PurM-like N-terminal" evidence="13">
    <location>
        <begin position="60"/>
        <end position="165"/>
    </location>
</feature>
<dbReference type="Gene3D" id="3.30.1330.10">
    <property type="entry name" value="PurM-like, N-terminal domain"/>
    <property type="match status" value="1"/>
</dbReference>
<gene>
    <name evidence="12" type="primary">purM</name>
    <name evidence="15" type="ORF">MSL71_3740</name>
</gene>
<comment type="similarity">
    <text evidence="2 12">Belongs to the AIR synthase family.</text>
</comment>
<organism evidence="15 16">
    <name type="scientific">Desulfoluna butyratoxydans</name>
    <dbReference type="NCBI Taxonomy" id="231438"/>
    <lineage>
        <taxon>Bacteria</taxon>
        <taxon>Pseudomonadati</taxon>
        <taxon>Thermodesulfobacteriota</taxon>
        <taxon>Desulfobacteria</taxon>
        <taxon>Desulfobacterales</taxon>
        <taxon>Desulfolunaceae</taxon>
        <taxon>Desulfoluna</taxon>
    </lineage>
</organism>